<proteinExistence type="predicted"/>
<dbReference type="PANTHER" id="PTHR12526">
    <property type="entry name" value="GLYCOSYLTRANSFERASE"/>
    <property type="match status" value="1"/>
</dbReference>
<dbReference type="SUPFAM" id="SSF53756">
    <property type="entry name" value="UDP-Glycosyltransferase/glycogen phosphorylase"/>
    <property type="match status" value="1"/>
</dbReference>
<dbReference type="Proteomes" id="UP000635278">
    <property type="component" value="Unassembled WGS sequence"/>
</dbReference>
<evidence type="ECO:0000259" key="2">
    <source>
        <dbReference type="Pfam" id="PF13579"/>
    </source>
</evidence>
<feature type="domain" description="Glycosyltransferase subfamily 4-like N-terminal" evidence="2">
    <location>
        <begin position="26"/>
        <end position="129"/>
    </location>
</feature>
<reference evidence="3 4" key="1">
    <citation type="journal article" date="2020" name="Int. J. Syst. Evol. Microbiol.">
        <title>Novel acetic acid bacteria from cider fermentations: Acetobacter conturbans sp. nov. and Acetobacter fallax sp. nov.</title>
        <authorList>
            <person name="Sombolestani A.S."/>
            <person name="Cleenwerck I."/>
            <person name="Cnockaert M."/>
            <person name="Borremans W."/>
            <person name="Wieme A.D."/>
            <person name="De Vuyst L."/>
            <person name="Vandamme P."/>
        </authorList>
    </citation>
    <scope>NUCLEOTIDE SEQUENCE [LARGE SCALE GENOMIC DNA]</scope>
    <source>
        <strain evidence="3 4">LMG 30640</strain>
    </source>
</reference>
<gene>
    <name evidence="3" type="ORF">GOB93_04780</name>
</gene>
<evidence type="ECO:0000313" key="3">
    <source>
        <dbReference type="EMBL" id="NHN83958.1"/>
    </source>
</evidence>
<dbReference type="Pfam" id="PF00534">
    <property type="entry name" value="Glycos_transf_1"/>
    <property type="match status" value="1"/>
</dbReference>
<evidence type="ECO:0000259" key="1">
    <source>
        <dbReference type="Pfam" id="PF00534"/>
    </source>
</evidence>
<dbReference type="EMBL" id="WOTB01000004">
    <property type="protein sequence ID" value="NHN83958.1"/>
    <property type="molecule type" value="Genomic_DNA"/>
</dbReference>
<organism evidence="3 4">
    <name type="scientific">Acetobacter musti</name>
    <dbReference type="NCBI Taxonomy" id="864732"/>
    <lineage>
        <taxon>Bacteria</taxon>
        <taxon>Pseudomonadati</taxon>
        <taxon>Pseudomonadota</taxon>
        <taxon>Alphaproteobacteria</taxon>
        <taxon>Acetobacterales</taxon>
        <taxon>Acetobacteraceae</taxon>
        <taxon>Acetobacter</taxon>
    </lineage>
</organism>
<dbReference type="RefSeq" id="WP_173582403.1">
    <property type="nucleotide sequence ID" value="NZ_WOTB01000004.1"/>
</dbReference>
<comment type="caution">
    <text evidence="3">The sequence shown here is derived from an EMBL/GenBank/DDBJ whole genome shotgun (WGS) entry which is preliminary data.</text>
</comment>
<protein>
    <submittedName>
        <fullName evidence="3">Glycosyltransferase</fullName>
    </submittedName>
</protein>
<dbReference type="InterPro" id="IPR028098">
    <property type="entry name" value="Glyco_trans_4-like_N"/>
</dbReference>
<dbReference type="InterPro" id="IPR001296">
    <property type="entry name" value="Glyco_trans_1"/>
</dbReference>
<dbReference type="Pfam" id="PF13579">
    <property type="entry name" value="Glyco_trans_4_4"/>
    <property type="match status" value="1"/>
</dbReference>
<sequence>MRIAYVINSLEGGGAAFPVPSITGVFREAGHEVAIFALARRDGLAEPPMRAAGLDVFTCTAGLHDHLRASLWLTRTLRAWRPTHLWTSLTRATILGQQAGRRLRVPVASWQHSARLKPGNRLLLRAFRNLSCFWVGDSRYVTEVTRTSLSIPASRLACWPIFCAKPSAPQARPWTPGETIRLGSLGRLHPVKGYAELLHAIARLKTADLPRFELIIAGEGQQRAELEAIIARHGLADRVHLPGFTARTNEFLTSLHLYLQPSRWEGFCIAAHEAMLAGLPVIGSQVGEMNYSIEDGLTGWHVPPEDPAALAAALHHALQKPDALAGMGTQARELVLSRYGEEIFRKTGFSLLERLERSSPA</sequence>
<evidence type="ECO:0000313" key="4">
    <source>
        <dbReference type="Proteomes" id="UP000635278"/>
    </source>
</evidence>
<accession>A0ABX0JPE4</accession>
<feature type="domain" description="Glycosyl transferase family 1" evidence="1">
    <location>
        <begin position="179"/>
        <end position="333"/>
    </location>
</feature>
<dbReference type="Gene3D" id="3.40.50.2000">
    <property type="entry name" value="Glycogen Phosphorylase B"/>
    <property type="match status" value="2"/>
</dbReference>
<name>A0ABX0JPE4_9PROT</name>
<keyword evidence="4" id="KW-1185">Reference proteome</keyword>